<protein>
    <submittedName>
        <fullName evidence="7">Ribonuclease P protein component</fullName>
    </submittedName>
</protein>
<evidence type="ECO:0000256" key="6">
    <source>
        <dbReference type="ARBA" id="ARBA00022884"/>
    </source>
</evidence>
<keyword evidence="3" id="KW-0540">Nuclease</keyword>
<keyword evidence="2" id="KW-0819">tRNA processing</keyword>
<dbReference type="EMBL" id="JBIGHZ010000002">
    <property type="protein sequence ID" value="MFG6447669.1"/>
    <property type="molecule type" value="Genomic_DNA"/>
</dbReference>
<proteinExistence type="predicted"/>
<evidence type="ECO:0000313" key="8">
    <source>
        <dbReference type="Proteomes" id="UP001606099"/>
    </source>
</evidence>
<dbReference type="InterPro" id="IPR014721">
    <property type="entry name" value="Ribsml_uS5_D2-typ_fold_subgr"/>
</dbReference>
<evidence type="ECO:0000256" key="3">
    <source>
        <dbReference type="ARBA" id="ARBA00022722"/>
    </source>
</evidence>
<dbReference type="PANTHER" id="PTHR33992:SF1">
    <property type="entry name" value="RIBONUCLEASE P PROTEIN COMPONENT"/>
    <property type="match status" value="1"/>
</dbReference>
<dbReference type="InterPro" id="IPR020539">
    <property type="entry name" value="RNase_P_CS"/>
</dbReference>
<keyword evidence="4" id="KW-0255">Endonuclease</keyword>
<comment type="function">
    <text evidence="1">RNaseP catalyzes the removal of the 5'-leader sequence from pre-tRNA to produce the mature 5'-terminus. It can also cleave other RNA substrates such as 4.5S RNA. The protein component plays an auxiliary but essential role in vivo by binding to the 5'-leader sequence and broadening the substrate specificity of the ribozyme.</text>
</comment>
<name>A0ABW7FTL1_9BURK</name>
<dbReference type="Pfam" id="PF00825">
    <property type="entry name" value="Ribonuclease_P"/>
    <property type="match status" value="1"/>
</dbReference>
<evidence type="ECO:0000256" key="2">
    <source>
        <dbReference type="ARBA" id="ARBA00022694"/>
    </source>
</evidence>
<evidence type="ECO:0000313" key="7">
    <source>
        <dbReference type="EMBL" id="MFG6447669.1"/>
    </source>
</evidence>
<keyword evidence="6" id="KW-0694">RNA-binding</keyword>
<dbReference type="Gene3D" id="3.30.230.10">
    <property type="match status" value="1"/>
</dbReference>
<comment type="caution">
    <text evidence="7">The sequence shown here is derived from an EMBL/GenBank/DDBJ whole genome shotgun (WGS) entry which is preliminary data.</text>
</comment>
<evidence type="ECO:0000256" key="5">
    <source>
        <dbReference type="ARBA" id="ARBA00022801"/>
    </source>
</evidence>
<dbReference type="PROSITE" id="PS00648">
    <property type="entry name" value="RIBONUCLEASE_P"/>
    <property type="match status" value="1"/>
</dbReference>
<sequence>MIGRIQRSADFERVLAKPGCARSAHFAVHHLPQSPSAPRYLSTRSSTAGVDLSTCDAQINPQPVDDCPAPVDEAWLGLVIPKRLARRAVTRNLLKRQIRGLFGSAEAAALPAGLWVVRLRAPFDRKQFPSASSEALAALVRSELRQLLQRLQRPPRSAAAAASPAPTGVV</sequence>
<dbReference type="SUPFAM" id="SSF54211">
    <property type="entry name" value="Ribosomal protein S5 domain 2-like"/>
    <property type="match status" value="1"/>
</dbReference>
<accession>A0ABW7FTL1</accession>
<keyword evidence="8" id="KW-1185">Reference proteome</keyword>
<keyword evidence="5" id="KW-0378">Hydrolase</keyword>
<dbReference type="PANTHER" id="PTHR33992">
    <property type="entry name" value="RIBONUCLEASE P PROTEIN COMPONENT"/>
    <property type="match status" value="1"/>
</dbReference>
<dbReference type="InterPro" id="IPR000100">
    <property type="entry name" value="RNase_P"/>
</dbReference>
<reference evidence="7 8" key="1">
    <citation type="submission" date="2024-08" db="EMBL/GenBank/DDBJ databases">
        <authorList>
            <person name="Lu H."/>
        </authorList>
    </citation>
    <scope>NUCLEOTIDE SEQUENCE [LARGE SCALE GENOMIC DNA]</scope>
    <source>
        <strain evidence="7 8">BYS180W</strain>
    </source>
</reference>
<dbReference type="InterPro" id="IPR020568">
    <property type="entry name" value="Ribosomal_Su5_D2-typ_SF"/>
</dbReference>
<evidence type="ECO:0000256" key="4">
    <source>
        <dbReference type="ARBA" id="ARBA00022759"/>
    </source>
</evidence>
<dbReference type="RefSeq" id="WP_394459218.1">
    <property type="nucleotide sequence ID" value="NZ_JBIGHZ010000002.1"/>
</dbReference>
<evidence type="ECO:0000256" key="1">
    <source>
        <dbReference type="ARBA" id="ARBA00002663"/>
    </source>
</evidence>
<organism evidence="7 8">
    <name type="scientific">Roseateles rivi</name>
    <dbReference type="NCBI Taxonomy" id="3299028"/>
    <lineage>
        <taxon>Bacteria</taxon>
        <taxon>Pseudomonadati</taxon>
        <taxon>Pseudomonadota</taxon>
        <taxon>Betaproteobacteria</taxon>
        <taxon>Burkholderiales</taxon>
        <taxon>Sphaerotilaceae</taxon>
        <taxon>Roseateles</taxon>
    </lineage>
</organism>
<gene>
    <name evidence="7" type="ORF">ACG0Z6_05360</name>
</gene>
<dbReference type="Proteomes" id="UP001606099">
    <property type="component" value="Unassembled WGS sequence"/>
</dbReference>